<dbReference type="PATRIC" id="fig|1229783.3.peg.1560"/>
<dbReference type="Proteomes" id="UP000009885">
    <property type="component" value="Unassembled WGS sequence"/>
</dbReference>
<dbReference type="OrthoDB" id="9802919at2"/>
<comment type="caution">
    <text evidence="14">The sequence shown here is derived from an EMBL/GenBank/DDBJ whole genome shotgun (WGS) entry which is preliminary data.</text>
</comment>
<keyword evidence="6 12" id="KW-0645">Protease</keyword>
<feature type="active site" evidence="11">
    <location>
        <position position="77"/>
    </location>
</feature>
<dbReference type="EMBL" id="AMSQ01000011">
    <property type="protein sequence ID" value="EKU47448.1"/>
    <property type="molecule type" value="Genomic_DNA"/>
</dbReference>
<evidence type="ECO:0000256" key="11">
    <source>
        <dbReference type="PIRSR" id="PIRSR600223-1"/>
    </source>
</evidence>
<evidence type="ECO:0000256" key="5">
    <source>
        <dbReference type="ARBA" id="ARBA00022475"/>
    </source>
</evidence>
<dbReference type="eggNOG" id="COG0681">
    <property type="taxonomic scope" value="Bacteria"/>
</dbReference>
<dbReference type="InterPro" id="IPR019756">
    <property type="entry name" value="Pept_S26A_signal_pept_1_Ser-AS"/>
</dbReference>
<dbReference type="FunFam" id="2.10.109.10:FF:000008">
    <property type="entry name" value="Signal peptidase I"/>
    <property type="match status" value="1"/>
</dbReference>
<dbReference type="AlphaFoldDB" id="K9AJF7"/>
<dbReference type="STRING" id="1229783.C273_07737"/>
<feature type="domain" description="Peptidase S26" evidence="13">
    <location>
        <begin position="6"/>
        <end position="178"/>
    </location>
</feature>
<feature type="transmembrane region" description="Helical" evidence="12">
    <location>
        <begin position="7"/>
        <end position="27"/>
    </location>
</feature>
<dbReference type="PRINTS" id="PR00727">
    <property type="entry name" value="LEADERPTASE"/>
</dbReference>
<comment type="subcellular location">
    <subcellularLocation>
        <location evidence="3">Cell membrane</location>
        <topology evidence="3">Single-pass type II membrane protein</topology>
    </subcellularLocation>
    <subcellularLocation>
        <location evidence="12">Membrane</location>
        <topology evidence="12">Single-pass type II membrane protein</topology>
    </subcellularLocation>
</comment>
<dbReference type="InterPro" id="IPR019758">
    <property type="entry name" value="Pept_S26A_signal_pept_1_CS"/>
</dbReference>
<accession>K9AJF7</accession>
<name>K9AJF7_9STAP</name>
<dbReference type="NCBIfam" id="TIGR02227">
    <property type="entry name" value="sigpep_I_bact"/>
    <property type="match status" value="1"/>
</dbReference>
<keyword evidence="10 12" id="KW-0472">Membrane</keyword>
<comment type="similarity">
    <text evidence="4 12">Belongs to the peptidase S26 family.</text>
</comment>
<dbReference type="GO" id="GO:0006465">
    <property type="term" value="P:signal peptide processing"/>
    <property type="evidence" value="ECO:0007669"/>
    <property type="project" value="InterPro"/>
</dbReference>
<keyword evidence="7 12" id="KW-0812">Transmembrane</keyword>
<evidence type="ECO:0000256" key="6">
    <source>
        <dbReference type="ARBA" id="ARBA00022670"/>
    </source>
</evidence>
<dbReference type="EC" id="3.4.21.89" evidence="12"/>
<feature type="active site" evidence="11">
    <location>
        <position position="36"/>
    </location>
</feature>
<dbReference type="MEROPS" id="S26.016"/>
<dbReference type="GO" id="GO:0005886">
    <property type="term" value="C:plasma membrane"/>
    <property type="evidence" value="ECO:0007669"/>
    <property type="project" value="UniProtKB-SubCell"/>
</dbReference>
<comment type="function">
    <text evidence="2">Essential for cell viability.</text>
</comment>
<evidence type="ECO:0000259" key="13">
    <source>
        <dbReference type="Pfam" id="PF10502"/>
    </source>
</evidence>
<dbReference type="PANTHER" id="PTHR43390:SF1">
    <property type="entry name" value="CHLOROPLAST PROCESSING PEPTIDASE"/>
    <property type="match status" value="1"/>
</dbReference>
<reference evidence="14 15" key="1">
    <citation type="journal article" date="2013" name="Genome Announc.">
        <title>Genome Sequence of Staphylococcus massiliensis Strain S46, Isolated from the Surface of Healthy Human Skin.</title>
        <authorList>
            <person name="Srivastav R."/>
            <person name="Singh A."/>
            <person name="Jangir P.K."/>
            <person name="Kumari C."/>
            <person name="Muduli S."/>
            <person name="Sharma R."/>
        </authorList>
    </citation>
    <scope>NUCLEOTIDE SEQUENCE [LARGE SCALE GENOMIC DNA]</scope>
    <source>
        <strain evidence="14 15">S46</strain>
    </source>
</reference>
<dbReference type="CDD" id="cd06530">
    <property type="entry name" value="S26_SPase_I"/>
    <property type="match status" value="1"/>
</dbReference>
<dbReference type="PROSITE" id="PS00501">
    <property type="entry name" value="SPASE_I_1"/>
    <property type="match status" value="1"/>
</dbReference>
<evidence type="ECO:0000256" key="1">
    <source>
        <dbReference type="ARBA" id="ARBA00000677"/>
    </source>
</evidence>
<dbReference type="InterPro" id="IPR036286">
    <property type="entry name" value="LexA/Signal_pep-like_sf"/>
</dbReference>
<dbReference type="InterPro" id="IPR000223">
    <property type="entry name" value="Pept_S26A_signal_pept_1"/>
</dbReference>
<organism evidence="14 15">
    <name type="scientific">Staphylococcus massiliensis S46</name>
    <dbReference type="NCBI Taxonomy" id="1229783"/>
    <lineage>
        <taxon>Bacteria</taxon>
        <taxon>Bacillati</taxon>
        <taxon>Bacillota</taxon>
        <taxon>Bacilli</taxon>
        <taxon>Bacillales</taxon>
        <taxon>Staphylococcaceae</taxon>
        <taxon>Staphylococcus</taxon>
    </lineage>
</organism>
<dbReference type="RefSeq" id="WP_009383878.1">
    <property type="nucleotide sequence ID" value="NZ_AMSQ01000011.1"/>
</dbReference>
<evidence type="ECO:0000256" key="12">
    <source>
        <dbReference type="RuleBase" id="RU362042"/>
    </source>
</evidence>
<evidence type="ECO:0000313" key="14">
    <source>
        <dbReference type="EMBL" id="EKU47448.1"/>
    </source>
</evidence>
<dbReference type="PANTHER" id="PTHR43390">
    <property type="entry name" value="SIGNAL PEPTIDASE I"/>
    <property type="match status" value="1"/>
</dbReference>
<evidence type="ECO:0000256" key="2">
    <source>
        <dbReference type="ARBA" id="ARBA00002312"/>
    </source>
</evidence>
<evidence type="ECO:0000313" key="15">
    <source>
        <dbReference type="Proteomes" id="UP000009885"/>
    </source>
</evidence>
<dbReference type="InterPro" id="IPR019533">
    <property type="entry name" value="Peptidase_S26"/>
</dbReference>
<evidence type="ECO:0000256" key="9">
    <source>
        <dbReference type="ARBA" id="ARBA00022989"/>
    </source>
</evidence>
<proteinExistence type="inferred from homology"/>
<keyword evidence="5" id="KW-1003">Cell membrane</keyword>
<protein>
    <recommendedName>
        <fullName evidence="12">Signal peptidase I</fullName>
        <ecNumber evidence="12">3.4.21.89</ecNumber>
    </recommendedName>
</protein>
<sequence>MSKTVKDWLIAIVIGVIIAFLLNYFVMKKYTVQGDSMDPTFKNGEQLIINKLSVTFNRVDRGDVIVFHADRDHDYIKRLIGKPGDTVSYKNDQLYINGKKIQEPYLEENKKHKYTDTLTEDFTVEVIKGAKQGQKEIPKGKYLVLGDNRAISKDSRGQHGIGFVSKDQVVGTALIRFYPLDRFDIGFGSKDFEKVN</sequence>
<dbReference type="PROSITE" id="PS00761">
    <property type="entry name" value="SPASE_I_3"/>
    <property type="match status" value="1"/>
</dbReference>
<dbReference type="PROSITE" id="PS00760">
    <property type="entry name" value="SPASE_I_2"/>
    <property type="match status" value="1"/>
</dbReference>
<keyword evidence="9 12" id="KW-1133">Transmembrane helix</keyword>
<keyword evidence="8 12" id="KW-0378">Hydrolase</keyword>
<dbReference type="Gene3D" id="2.10.109.10">
    <property type="entry name" value="Umud Fragment, subunit A"/>
    <property type="match status" value="1"/>
</dbReference>
<evidence type="ECO:0000256" key="7">
    <source>
        <dbReference type="ARBA" id="ARBA00022692"/>
    </source>
</evidence>
<comment type="catalytic activity">
    <reaction evidence="1 12">
        <text>Cleavage of hydrophobic, N-terminal signal or leader sequences from secreted and periplasmic proteins.</text>
        <dbReference type="EC" id="3.4.21.89"/>
    </reaction>
</comment>
<gene>
    <name evidence="14" type="ORF">C273_07737</name>
</gene>
<dbReference type="GO" id="GO:0004252">
    <property type="term" value="F:serine-type endopeptidase activity"/>
    <property type="evidence" value="ECO:0007669"/>
    <property type="project" value="InterPro"/>
</dbReference>
<dbReference type="Pfam" id="PF10502">
    <property type="entry name" value="Peptidase_S26"/>
    <property type="match status" value="1"/>
</dbReference>
<dbReference type="GO" id="GO:0009003">
    <property type="term" value="F:signal peptidase activity"/>
    <property type="evidence" value="ECO:0007669"/>
    <property type="project" value="UniProtKB-EC"/>
</dbReference>
<evidence type="ECO:0000256" key="3">
    <source>
        <dbReference type="ARBA" id="ARBA00004401"/>
    </source>
</evidence>
<dbReference type="InterPro" id="IPR019757">
    <property type="entry name" value="Pept_S26A_signal_pept_1_Lys-AS"/>
</dbReference>
<evidence type="ECO:0000256" key="8">
    <source>
        <dbReference type="ARBA" id="ARBA00022801"/>
    </source>
</evidence>
<dbReference type="SUPFAM" id="SSF51306">
    <property type="entry name" value="LexA/Signal peptidase"/>
    <property type="match status" value="1"/>
</dbReference>
<evidence type="ECO:0000256" key="4">
    <source>
        <dbReference type="ARBA" id="ARBA00009370"/>
    </source>
</evidence>
<evidence type="ECO:0000256" key="10">
    <source>
        <dbReference type="ARBA" id="ARBA00023136"/>
    </source>
</evidence>
<keyword evidence="15" id="KW-1185">Reference proteome</keyword>